<keyword evidence="8" id="KW-1185">Reference proteome</keyword>
<organism evidence="7 8">
    <name type="scientific">Eeniella nana</name>
    <name type="common">Yeast</name>
    <name type="synonym">Brettanomyces nanus</name>
    <dbReference type="NCBI Taxonomy" id="13502"/>
    <lineage>
        <taxon>Eukaryota</taxon>
        <taxon>Fungi</taxon>
        <taxon>Dikarya</taxon>
        <taxon>Ascomycota</taxon>
        <taxon>Saccharomycotina</taxon>
        <taxon>Pichiomycetes</taxon>
        <taxon>Pichiales</taxon>
        <taxon>Pichiaceae</taxon>
        <taxon>Brettanomyces</taxon>
    </lineage>
</organism>
<name>A0A875RUD2_EENNA</name>
<dbReference type="Pfam" id="PF13921">
    <property type="entry name" value="Myb_DNA-bind_6"/>
    <property type="match status" value="1"/>
</dbReference>
<evidence type="ECO:0000259" key="5">
    <source>
        <dbReference type="PROSITE" id="PS50090"/>
    </source>
</evidence>
<dbReference type="InterPro" id="IPR017930">
    <property type="entry name" value="Myb_dom"/>
</dbReference>
<feature type="domain" description="HTH myb-type" evidence="6">
    <location>
        <begin position="328"/>
        <end position="381"/>
    </location>
</feature>
<reference evidence="7" key="1">
    <citation type="submission" date="2020-10" db="EMBL/GenBank/DDBJ databases">
        <authorList>
            <person name="Roach M.J.R."/>
        </authorList>
    </citation>
    <scope>NUCLEOTIDE SEQUENCE</scope>
    <source>
        <strain evidence="7">CBS 1945</strain>
    </source>
</reference>
<dbReference type="PANTHER" id="PTHR46380:SF2">
    <property type="entry name" value="CYCLIN-D-BINDING MYB-LIKE TRANSCRIPTION FACTOR 1"/>
    <property type="match status" value="1"/>
</dbReference>
<dbReference type="Proteomes" id="UP000662931">
    <property type="component" value="Chromosome 1"/>
</dbReference>
<dbReference type="EMBL" id="CP064812">
    <property type="protein sequence ID" value="QPG74447.1"/>
    <property type="molecule type" value="Genomic_DNA"/>
</dbReference>
<dbReference type="Gene3D" id="1.10.10.60">
    <property type="entry name" value="Homeodomain-like"/>
    <property type="match status" value="2"/>
</dbReference>
<feature type="domain" description="HTH myb-type" evidence="6">
    <location>
        <begin position="382"/>
        <end position="440"/>
    </location>
</feature>
<evidence type="ECO:0008006" key="9">
    <source>
        <dbReference type="Google" id="ProtNLM"/>
    </source>
</evidence>
<evidence type="ECO:0000256" key="3">
    <source>
        <dbReference type="ARBA" id="ARBA00023242"/>
    </source>
</evidence>
<dbReference type="GO" id="GO:0000976">
    <property type="term" value="F:transcription cis-regulatory region binding"/>
    <property type="evidence" value="ECO:0007669"/>
    <property type="project" value="TreeGrafter"/>
</dbReference>
<dbReference type="GO" id="GO:0005634">
    <property type="term" value="C:nucleus"/>
    <property type="evidence" value="ECO:0007669"/>
    <property type="project" value="UniProtKB-SubCell"/>
</dbReference>
<dbReference type="KEGG" id="bnn:FOA43_001776"/>
<dbReference type="GeneID" id="62195177"/>
<feature type="region of interest" description="Disordered" evidence="4">
    <location>
        <begin position="19"/>
        <end position="78"/>
    </location>
</feature>
<feature type="domain" description="Myb-like" evidence="5">
    <location>
        <begin position="333"/>
        <end position="377"/>
    </location>
</feature>
<evidence type="ECO:0000256" key="1">
    <source>
        <dbReference type="ARBA" id="ARBA00004123"/>
    </source>
</evidence>
<keyword evidence="3" id="KW-0539">Nucleus</keyword>
<dbReference type="SUPFAM" id="SSF46689">
    <property type="entry name" value="Homeodomain-like"/>
    <property type="match status" value="2"/>
</dbReference>
<evidence type="ECO:0000313" key="8">
    <source>
        <dbReference type="Proteomes" id="UP000662931"/>
    </source>
</evidence>
<dbReference type="PANTHER" id="PTHR46380">
    <property type="entry name" value="CYCLIN-D-BINDING MYB-LIKE TRANSCRIPTION FACTOR 1"/>
    <property type="match status" value="1"/>
</dbReference>
<dbReference type="GO" id="GO:0003700">
    <property type="term" value="F:DNA-binding transcription factor activity"/>
    <property type="evidence" value="ECO:0007669"/>
    <property type="project" value="TreeGrafter"/>
</dbReference>
<dbReference type="RefSeq" id="XP_038778012.1">
    <property type="nucleotide sequence ID" value="XM_038922084.1"/>
</dbReference>
<dbReference type="PROSITE" id="PS50090">
    <property type="entry name" value="MYB_LIKE"/>
    <property type="match status" value="2"/>
</dbReference>
<comment type="subcellular location">
    <subcellularLocation>
        <location evidence="1">Nucleus</location>
    </subcellularLocation>
</comment>
<accession>A0A875RUD2</accession>
<dbReference type="AlphaFoldDB" id="A0A875RUD2"/>
<keyword evidence="2" id="KW-0238">DNA-binding</keyword>
<evidence type="ECO:0000256" key="4">
    <source>
        <dbReference type="SAM" id="MobiDB-lite"/>
    </source>
</evidence>
<evidence type="ECO:0000259" key="6">
    <source>
        <dbReference type="PROSITE" id="PS51294"/>
    </source>
</evidence>
<dbReference type="InterPro" id="IPR051651">
    <property type="entry name" value="DMTF1_DNA-bind_reg"/>
</dbReference>
<evidence type="ECO:0000313" key="7">
    <source>
        <dbReference type="EMBL" id="QPG74447.1"/>
    </source>
</evidence>
<dbReference type="CDD" id="cd00167">
    <property type="entry name" value="SANT"/>
    <property type="match status" value="2"/>
</dbReference>
<dbReference type="PROSITE" id="PS51294">
    <property type="entry name" value="HTH_MYB"/>
    <property type="match status" value="2"/>
</dbReference>
<feature type="domain" description="Myb-like" evidence="5">
    <location>
        <begin position="380"/>
        <end position="436"/>
    </location>
</feature>
<proteinExistence type="predicted"/>
<dbReference type="SMART" id="SM00717">
    <property type="entry name" value="SANT"/>
    <property type="match status" value="3"/>
</dbReference>
<dbReference type="InterPro" id="IPR009057">
    <property type="entry name" value="Homeodomain-like_sf"/>
</dbReference>
<dbReference type="OrthoDB" id="39591at2759"/>
<evidence type="ECO:0000256" key="2">
    <source>
        <dbReference type="ARBA" id="ARBA00023125"/>
    </source>
</evidence>
<dbReference type="InterPro" id="IPR001005">
    <property type="entry name" value="SANT/Myb"/>
</dbReference>
<feature type="region of interest" description="Disordered" evidence="4">
    <location>
        <begin position="109"/>
        <end position="131"/>
    </location>
</feature>
<protein>
    <recommendedName>
        <fullName evidence="9">DNA-binding protein REB1</fullName>
    </recommendedName>
</protein>
<gene>
    <name evidence="7" type="ORF">FOA43_001776</name>
</gene>
<sequence>MSQASDYDEDEVMKLVGTAFDGAADKPGRKRAFSNDEPMSQIEFQRWTAGLLGEEYEESETKSGQSTLPDAGTGAGAGAHAGVEAGVGAGADAEAVAGAGAGAAIVPAAASPRPTQPSHSTSKIDPDLGSLDDESSFVQDAIIDARVLANIGGLGQEYLRQATDIRHTPTPEEEVQHLAVQAVRQAVADAGSGNIKKQHSSGLAIESEAGIAAAMAEAAEQVVRATSGKSGREKDDDHISLLVDAAAERAHNMLPDGHHGKRFSNDEKKALDSFVKDYCKIKGLTVDDIRKRVWGNKRKKDSFWEILQKVLPSRNRASLYKHIRRTYHVFKVRATWNTEEDTKLAELAENFQGKWKLVGKEMGRMPEDCRDRWRNYIKCGSNRKKNKWDIQEEIRLKEAIKKFDVDGTPINWTQVSEMMGGTRSRIQCRYKWKKIMKRETVMKLREMDLDTKVWLLSRLREIWYHEKDDLVDWDALATVFPGKKWTGTDFQTCFDKMRASENFRGKSFIETVEVLLKSVTPSSEIRELLNTTSKGEHSKIPGLVLKSDIVKK</sequence>